<comment type="caution">
    <text evidence="3">The sequence shown here is derived from an EMBL/GenBank/DDBJ whole genome shotgun (WGS) entry which is preliminary data.</text>
</comment>
<feature type="non-terminal residue" evidence="3">
    <location>
        <position position="401"/>
    </location>
</feature>
<sequence>HAAAKCLCAQTWKKGPAKDTCAKCKHNAHAHKMIAEATWVCPVEWPDVNAPLSELGKLIKAFRGRILVNHNIRYDQSVIYQEGHDLSNERAICTMMVWRLVSDEEPSYGLKKLTDKYRGPQYGSESAARLVATMRKLGLPTADDERRYDKVPAQLIVDYVDDDLDNSEWLYNTAMPKISKLNLMPLLEEEIQVTRALFAMERVGFPIDRSWVADRKETIMELLDEVLAYCRKEASRRVAKQIKKGNKSEVVQAAHKICLEDFDATNLNHVKAIYHAEGIKSWKKTDKGAESWDASVLTTLAAEGDTLAGPVLRYRALAKIAKTYYGNIEEAITMDVERSKGAPLNGGTNILHPNIFQSGTRTGRVSASLVQTLPKQENLAKTWSAEELGTARKTAAAMARA</sequence>
<evidence type="ECO:0000313" key="3">
    <source>
        <dbReference type="EMBL" id="KKK79485.1"/>
    </source>
</evidence>
<dbReference type="InterPro" id="IPR036397">
    <property type="entry name" value="RNaseH_sf"/>
</dbReference>
<feature type="non-terminal residue" evidence="3">
    <location>
        <position position="1"/>
    </location>
</feature>
<dbReference type="SUPFAM" id="SSF56672">
    <property type="entry name" value="DNA/RNA polymerases"/>
    <property type="match status" value="1"/>
</dbReference>
<dbReference type="InterPro" id="IPR012337">
    <property type="entry name" value="RNaseH-like_sf"/>
</dbReference>
<dbReference type="GO" id="GO:0006302">
    <property type="term" value="P:double-strand break repair"/>
    <property type="evidence" value="ECO:0007669"/>
    <property type="project" value="TreeGrafter"/>
</dbReference>
<protein>
    <recommendedName>
        <fullName evidence="2">DNA-directed DNA polymerase family A palm domain-containing protein</fullName>
    </recommendedName>
</protein>
<dbReference type="InterPro" id="IPR001098">
    <property type="entry name" value="DNA-dir_DNA_pol_A_palm_dom"/>
</dbReference>
<dbReference type="GO" id="GO:0006261">
    <property type="term" value="P:DNA-templated DNA replication"/>
    <property type="evidence" value="ECO:0007669"/>
    <property type="project" value="InterPro"/>
</dbReference>
<gene>
    <name evidence="3" type="ORF">LCGC14_2833040</name>
</gene>
<reference evidence="3" key="1">
    <citation type="journal article" date="2015" name="Nature">
        <title>Complex archaea that bridge the gap between prokaryotes and eukaryotes.</title>
        <authorList>
            <person name="Spang A."/>
            <person name="Saw J.H."/>
            <person name="Jorgensen S.L."/>
            <person name="Zaremba-Niedzwiedzka K."/>
            <person name="Martijn J."/>
            <person name="Lind A.E."/>
            <person name="van Eijk R."/>
            <person name="Schleper C."/>
            <person name="Guy L."/>
            <person name="Ettema T.J."/>
        </authorList>
    </citation>
    <scope>NUCLEOTIDE SEQUENCE</scope>
</reference>
<evidence type="ECO:0000256" key="1">
    <source>
        <dbReference type="ARBA" id="ARBA00022705"/>
    </source>
</evidence>
<dbReference type="InterPro" id="IPR043502">
    <property type="entry name" value="DNA/RNA_pol_sf"/>
</dbReference>
<dbReference type="EMBL" id="LAZR01054004">
    <property type="protein sequence ID" value="KKK79485.1"/>
    <property type="molecule type" value="Genomic_DNA"/>
</dbReference>
<dbReference type="GO" id="GO:0003677">
    <property type="term" value="F:DNA binding"/>
    <property type="evidence" value="ECO:0007669"/>
    <property type="project" value="InterPro"/>
</dbReference>
<organism evidence="3">
    <name type="scientific">marine sediment metagenome</name>
    <dbReference type="NCBI Taxonomy" id="412755"/>
    <lineage>
        <taxon>unclassified sequences</taxon>
        <taxon>metagenomes</taxon>
        <taxon>ecological metagenomes</taxon>
    </lineage>
</organism>
<dbReference type="SUPFAM" id="SSF53098">
    <property type="entry name" value="Ribonuclease H-like"/>
    <property type="match status" value="1"/>
</dbReference>
<dbReference type="PANTHER" id="PTHR10133">
    <property type="entry name" value="DNA POLYMERASE I"/>
    <property type="match status" value="1"/>
</dbReference>
<feature type="domain" description="DNA-directed DNA polymerase family A palm" evidence="2">
    <location>
        <begin position="246"/>
        <end position="374"/>
    </location>
</feature>
<dbReference type="AlphaFoldDB" id="A0A0F8Z099"/>
<dbReference type="Gene3D" id="3.30.420.10">
    <property type="entry name" value="Ribonuclease H-like superfamily/Ribonuclease H"/>
    <property type="match status" value="1"/>
</dbReference>
<name>A0A0F8Z099_9ZZZZ</name>
<accession>A0A0F8Z099</accession>
<dbReference type="InterPro" id="IPR002298">
    <property type="entry name" value="DNA_polymerase_A"/>
</dbReference>
<keyword evidence="1" id="KW-0235">DNA replication</keyword>
<proteinExistence type="predicted"/>
<dbReference type="PANTHER" id="PTHR10133:SF27">
    <property type="entry name" value="DNA POLYMERASE NU"/>
    <property type="match status" value="1"/>
</dbReference>
<dbReference type="GO" id="GO:0003887">
    <property type="term" value="F:DNA-directed DNA polymerase activity"/>
    <property type="evidence" value="ECO:0007669"/>
    <property type="project" value="InterPro"/>
</dbReference>
<dbReference type="Gene3D" id="1.20.1060.10">
    <property type="entry name" value="Taq DNA Polymerase, Chain T, domain 4"/>
    <property type="match status" value="1"/>
</dbReference>
<dbReference type="Pfam" id="PF00476">
    <property type="entry name" value="DNA_pol_A"/>
    <property type="match status" value="1"/>
</dbReference>
<evidence type="ECO:0000259" key="2">
    <source>
        <dbReference type="Pfam" id="PF00476"/>
    </source>
</evidence>